<evidence type="ECO:0000256" key="1">
    <source>
        <dbReference type="SAM" id="MobiDB-lite"/>
    </source>
</evidence>
<name>A0A0V1AD76_9BILA</name>
<feature type="region of interest" description="Disordered" evidence="1">
    <location>
        <begin position="1"/>
        <end position="24"/>
    </location>
</feature>
<accession>A0A0V1AD76</accession>
<protein>
    <submittedName>
        <fullName evidence="2">Uncharacterized protein</fullName>
    </submittedName>
</protein>
<organism evidence="2 3">
    <name type="scientific">Trichinella patagoniensis</name>
    <dbReference type="NCBI Taxonomy" id="990121"/>
    <lineage>
        <taxon>Eukaryota</taxon>
        <taxon>Metazoa</taxon>
        <taxon>Ecdysozoa</taxon>
        <taxon>Nematoda</taxon>
        <taxon>Enoplea</taxon>
        <taxon>Dorylaimia</taxon>
        <taxon>Trichinellida</taxon>
        <taxon>Trichinellidae</taxon>
        <taxon>Trichinella</taxon>
    </lineage>
</organism>
<keyword evidence="3" id="KW-1185">Reference proteome</keyword>
<dbReference type="AlphaFoldDB" id="A0A0V1AD76"/>
<gene>
    <name evidence="2" type="ORF">T12_10440</name>
</gene>
<comment type="caution">
    <text evidence="2">The sequence shown here is derived from an EMBL/GenBank/DDBJ whole genome shotgun (WGS) entry which is preliminary data.</text>
</comment>
<reference evidence="2 3" key="1">
    <citation type="submission" date="2015-01" db="EMBL/GenBank/DDBJ databases">
        <title>Evolution of Trichinella species and genotypes.</title>
        <authorList>
            <person name="Korhonen P.K."/>
            <person name="Edoardo P."/>
            <person name="Giuseppe L.R."/>
            <person name="Gasser R.B."/>
        </authorList>
    </citation>
    <scope>NUCLEOTIDE SEQUENCE [LARGE SCALE GENOMIC DNA]</scope>
    <source>
        <strain evidence="2">ISS2496</strain>
    </source>
</reference>
<evidence type="ECO:0000313" key="2">
    <source>
        <dbReference type="EMBL" id="KRY22644.1"/>
    </source>
</evidence>
<feature type="compositionally biased region" description="Polar residues" evidence="1">
    <location>
        <begin position="11"/>
        <end position="24"/>
    </location>
</feature>
<dbReference type="EMBL" id="JYDQ01000008">
    <property type="protein sequence ID" value="KRY22644.1"/>
    <property type="molecule type" value="Genomic_DNA"/>
</dbReference>
<sequence length="165" mass="17568">MSDLDHCAGSQERQSTRCTSRPTPCSSVVLRQAFPPRTMHACAAPCVHVAAHSGRVESASHSGQCLTLAEVTCVPTIVHGLHDIISEGSRHQHLLSPFLSRESAAISPDEAIFLQPTASLLPQHVHVAATLRGHSTGQFAPHNHCRSSLISGSVCWAANNCSLKP</sequence>
<evidence type="ECO:0000313" key="3">
    <source>
        <dbReference type="Proteomes" id="UP000054783"/>
    </source>
</evidence>
<dbReference type="Proteomes" id="UP000054783">
    <property type="component" value="Unassembled WGS sequence"/>
</dbReference>
<proteinExistence type="predicted"/>